<keyword evidence="1" id="KW-0472">Membrane</keyword>
<feature type="transmembrane region" description="Helical" evidence="1">
    <location>
        <begin position="108"/>
        <end position="126"/>
    </location>
</feature>
<evidence type="ECO:0000313" key="3">
    <source>
        <dbReference type="Proteomes" id="UP001163255"/>
    </source>
</evidence>
<keyword evidence="1" id="KW-1133">Transmembrane helix</keyword>
<feature type="transmembrane region" description="Helical" evidence="1">
    <location>
        <begin position="16"/>
        <end position="36"/>
    </location>
</feature>
<organism evidence="2 3">
    <name type="scientific">Endozoicomonas euniceicola</name>
    <dbReference type="NCBI Taxonomy" id="1234143"/>
    <lineage>
        <taxon>Bacteria</taxon>
        <taxon>Pseudomonadati</taxon>
        <taxon>Pseudomonadota</taxon>
        <taxon>Gammaproteobacteria</taxon>
        <taxon>Oceanospirillales</taxon>
        <taxon>Endozoicomonadaceae</taxon>
        <taxon>Endozoicomonas</taxon>
    </lineage>
</organism>
<feature type="transmembrane region" description="Helical" evidence="1">
    <location>
        <begin position="138"/>
        <end position="156"/>
    </location>
</feature>
<dbReference type="Proteomes" id="UP001163255">
    <property type="component" value="Chromosome"/>
</dbReference>
<evidence type="ECO:0000256" key="1">
    <source>
        <dbReference type="SAM" id="Phobius"/>
    </source>
</evidence>
<feature type="transmembrane region" description="Helical" evidence="1">
    <location>
        <begin position="162"/>
        <end position="180"/>
    </location>
</feature>
<keyword evidence="3" id="KW-1185">Reference proteome</keyword>
<sequence length="282" mass="30084">MNNEVIKTFSSKKTRFFMLAGGVGGLLSGMLAGLFNFNESTFSSWVYSGALDAALIGALIVCAQSYYQSKNFFRATKIKQSLILGAFLGGLGGLAALFSINILGSGDFGRIIGWAISGAAAGFVVSKQIPNLDKKHSIIAGALGATLGCIIMYINLGYTTGVVITGAAIGLVVASAEELMRKSWIEITEYSDVFKETGINLSKVNNKYTLTMGNDPISIGYSPDMDILLKKSGMALEKEVATLTVESDRFFMLDIKLGTKSELFPNTPVKVQNCELKICSSA</sequence>
<gene>
    <name evidence="2" type="ORF">NX720_18820</name>
</gene>
<evidence type="ECO:0000313" key="2">
    <source>
        <dbReference type="EMBL" id="UYM14923.1"/>
    </source>
</evidence>
<protein>
    <submittedName>
        <fullName evidence="2">Uncharacterized protein</fullName>
    </submittedName>
</protein>
<keyword evidence="1" id="KW-0812">Transmembrane</keyword>
<accession>A0ABY6GS62</accession>
<dbReference type="RefSeq" id="WP_262596669.1">
    <property type="nucleotide sequence ID" value="NZ_CP103300.1"/>
</dbReference>
<proteinExistence type="predicted"/>
<feature type="transmembrane region" description="Helical" evidence="1">
    <location>
        <begin position="42"/>
        <end position="62"/>
    </location>
</feature>
<feature type="transmembrane region" description="Helical" evidence="1">
    <location>
        <begin position="82"/>
        <end position="102"/>
    </location>
</feature>
<dbReference type="EMBL" id="CP103300">
    <property type="protein sequence ID" value="UYM14923.1"/>
    <property type="molecule type" value="Genomic_DNA"/>
</dbReference>
<reference evidence="2" key="1">
    <citation type="submission" date="2022-10" db="EMBL/GenBank/DDBJ databases">
        <title>Completed Genome Sequence of two octocoral isolated bacterium, Endozoicomonas euniceicola EF212T and Endozoicomonas gorgoniicola PS125T.</title>
        <authorList>
            <person name="Chiou Y.-J."/>
            <person name="Chen Y.-H."/>
        </authorList>
    </citation>
    <scope>NUCLEOTIDE SEQUENCE</scope>
    <source>
        <strain evidence="2">EF212</strain>
    </source>
</reference>
<name>A0ABY6GS62_9GAMM</name>